<name>A0ABQ8XSM4_9EUKA</name>
<feature type="domain" description="FHA" evidence="3">
    <location>
        <begin position="66"/>
        <end position="129"/>
    </location>
</feature>
<feature type="compositionally biased region" description="Pro residues" evidence="2">
    <location>
        <begin position="659"/>
        <end position="686"/>
    </location>
</feature>
<dbReference type="PROSITE" id="PS51232">
    <property type="entry name" value="GBD_FH3"/>
    <property type="match status" value="1"/>
</dbReference>
<feature type="domain" description="GBD/FH3" evidence="4">
    <location>
        <begin position="143"/>
        <end position="505"/>
    </location>
</feature>
<evidence type="ECO:0000256" key="2">
    <source>
        <dbReference type="SAM" id="MobiDB-lite"/>
    </source>
</evidence>
<sequence>MSEKKKLEKLKRQKRGHTRSPNRRNPRSKQNESRSSSTSQKSRRRWGKLMSLNTKHPSADLINQKNFIGRHHKCLISFSSMELSNIHFQIWLMPPQRTNSTNPNSSDSKPMVFIKDLSTNGTYLNGKLIGKEKEKRLKNGDEITLLTPHYDNSKDSKTIGYMFQDYSLQLFQKALEKKKKNFQQQQTVPNNSVKQKSRVLEGDRGIIQTPQKFVDQLRYHLIPNVLATLYKVIQLQTSSWITEFFELGGLDLLIESLRFRIEKSRRNQTDRSIETHIVQCLKLLMDKKVGLESIVKHPKALETLALSLYNDNVPSKCHALKILTVPLVVNQESYDKVLAGFSQAVEYGFERIRFQRLVRTFELIDDLKYRQRLMLLINFIIVTPEDVMIRMQMRREFIACGLEKYFDDVLYPMQEIKITRQLRFFINEKEKDEELVQLGKIDLTDPKSLIQAIVQQTQGSDEYQNLLKVLQGLLTIQHDENSKQKWNAVQNLVQKSAIREKLDNEGNQEKDGNIQNQVIVELERQKISSLEEQVQKLAHQVIDLEKTNKNLLKGIKTGGNNGLQGGEEEEGDDFSRFDDNIKTNKGSIGSPMLGSSSLGTNEKKIDNENDETKKHKGNGGGKIPPPPMIGGGLPPPPDLRKQKWKDEQENEGNNGGGKIPPPPIGGGGIPPPPMGGGGGMPPPPPMGGGGIGGMPPPPPMGGGGIGGMPPPPSFGKKRGLFGKKKPNVKMKQLFWSKMNKKQVDKTIWSDVSKFIANQNLQANVKNLEEHFCARRKLTKKEKKVIDEEKKERAKKKKAESIKLIEPSKAQTVEMILKRWKYSHDEVKEAILKMDDQKFDIDKLKTLIKIMPDETQQETVNSFSGDVKRLGEVEKFYRLMGTIPSLKKRLAAFEFKLEFHVSLKDVHQDIEQIIEASKSISESEGMRQIFALVLISGNYMNMGTSRGNCQGFKLDFLVRLASTKSIDNKMSLIQFCCLEAERLGLEKVISLPEDLFGLRKVIGKPIEMIQAEANQIKNRIEENDEFLKSFKKSKGVFYKSLFNFLKNTRKQMKSLGSLMDKMEKEYKRALSMFGIGEQDKMVSTEYFSLVHNFVLEVEQGTKANIKEKELQEKKIKDEKRKIAQEKRREELKKKKQDNQQQGEIQIKTPKKSSKSSSRSSNSPKKNNFKNIYGTIKQGRLIRKDSKQDLNLMNFMQQAKLARSSLRSINSNLEDSQLVIEIPTLVKKDEDSQQNENLIPDTPQSLNPISPSKIFNKEFTREMIQFNKMDSGGSSEGKEESEEEQQETQTKKKEEKEKEKKQVKNNSDESNFISINIQYLSSNSITDISQAKEYLKTLKGFGNKIKLTKNKLQEQIENENEQHAIEIKKMKDKVTNLKKKISNCQKESTNETLGIIREMKRLNEQSIQNDLRIDLLKKEINTFKYKTKQYDNKQNKQLIELEQNTTNSNSKNQNLQIKLSSFERSIEESIDFFKSQVKKSKLIVSKFEIFQKTGNKKLKSDLNFSIAMLKEDFQNQTKKIKEMETDYKNISRILNVKISKLNKVKKKFTKKEKKEQNLSVRMLYLEQRLEKLQSQNQSLLIKFKMDDKTEQSFKIEQLEKNSEKINNRLSQLIEEKEKLLQHWECKEKYSNIINWNDPESVKKISQELAFRINDVQTNKNKILISIKKKYKLLQKQLLPKEIESFLKIYQLDKKYVIEQIEILESMLF</sequence>
<dbReference type="SMART" id="SM01140">
    <property type="entry name" value="Drf_GBD"/>
    <property type="match status" value="1"/>
</dbReference>
<dbReference type="Gene3D" id="2.60.200.20">
    <property type="match status" value="1"/>
</dbReference>
<evidence type="ECO:0000256" key="1">
    <source>
        <dbReference type="SAM" id="Coils"/>
    </source>
</evidence>
<evidence type="ECO:0000259" key="5">
    <source>
        <dbReference type="PROSITE" id="PS51444"/>
    </source>
</evidence>
<accession>A0ABQ8XSM4</accession>
<feature type="compositionally biased region" description="Polar residues" evidence="2">
    <location>
        <begin position="1232"/>
        <end position="1248"/>
    </location>
</feature>
<feature type="compositionally biased region" description="Basic and acidic residues" evidence="2">
    <location>
        <begin position="601"/>
        <end position="613"/>
    </location>
</feature>
<feature type="region of interest" description="Disordered" evidence="2">
    <location>
        <begin position="1266"/>
        <end position="1304"/>
    </location>
</feature>
<comment type="caution">
    <text evidence="6">The sequence shown here is derived from an EMBL/GenBank/DDBJ whole genome shotgun (WGS) entry which is preliminary data.</text>
</comment>
<feature type="compositionally biased region" description="Gly residues" evidence="2">
    <location>
        <begin position="556"/>
        <end position="565"/>
    </location>
</feature>
<dbReference type="PANTHER" id="PTHR46345:SF8">
    <property type="entry name" value="FORMIN 3, ISOFORM B"/>
    <property type="match status" value="1"/>
</dbReference>
<dbReference type="InterPro" id="IPR010473">
    <property type="entry name" value="GTPase-bd"/>
</dbReference>
<feature type="compositionally biased region" description="Basic and acidic residues" evidence="2">
    <location>
        <begin position="638"/>
        <end position="647"/>
    </location>
</feature>
<dbReference type="SUPFAM" id="SSF101447">
    <property type="entry name" value="Formin homology 2 domain (FH2 domain)"/>
    <property type="match status" value="1"/>
</dbReference>
<dbReference type="Gene3D" id="1.25.10.10">
    <property type="entry name" value="Leucine-rich Repeat Variant"/>
    <property type="match status" value="1"/>
</dbReference>
<proteinExistence type="predicted"/>
<dbReference type="InterPro" id="IPR016024">
    <property type="entry name" value="ARM-type_fold"/>
</dbReference>
<feature type="domain" description="FH2" evidence="5">
    <location>
        <begin position="720"/>
        <end position="1122"/>
    </location>
</feature>
<dbReference type="InterPro" id="IPR011989">
    <property type="entry name" value="ARM-like"/>
</dbReference>
<feature type="region of interest" description="Disordered" evidence="2">
    <location>
        <begin position="1126"/>
        <end position="1172"/>
    </location>
</feature>
<feature type="coiled-coil region" evidence="1">
    <location>
        <begin position="1553"/>
        <end position="1624"/>
    </location>
</feature>
<dbReference type="PROSITE" id="PS51444">
    <property type="entry name" value="FH2"/>
    <property type="match status" value="1"/>
</dbReference>
<dbReference type="InterPro" id="IPR000253">
    <property type="entry name" value="FHA_dom"/>
</dbReference>
<keyword evidence="7" id="KW-1185">Reference proteome</keyword>
<feature type="coiled-coil region" evidence="1">
    <location>
        <begin position="1340"/>
        <end position="1385"/>
    </location>
</feature>
<reference evidence="6" key="1">
    <citation type="submission" date="2022-08" db="EMBL/GenBank/DDBJ databases">
        <title>Novel sulfate-reducing endosymbionts in the free-living metamonad Anaeramoeba.</title>
        <authorList>
            <person name="Jerlstrom-Hultqvist J."/>
            <person name="Cepicka I."/>
            <person name="Gallot-Lavallee L."/>
            <person name="Salas-Leiva D."/>
            <person name="Curtis B.A."/>
            <person name="Zahonova K."/>
            <person name="Pipaliya S."/>
            <person name="Dacks J."/>
            <person name="Roger A.J."/>
        </authorList>
    </citation>
    <scope>NUCLEOTIDE SEQUENCE</scope>
    <source>
        <strain evidence="6">Schooner1</strain>
    </source>
</reference>
<dbReference type="SUPFAM" id="SSF49879">
    <property type="entry name" value="SMAD/FHA domain"/>
    <property type="match status" value="1"/>
</dbReference>
<dbReference type="SUPFAM" id="SSF48371">
    <property type="entry name" value="ARM repeat"/>
    <property type="match status" value="1"/>
</dbReference>
<evidence type="ECO:0000313" key="7">
    <source>
        <dbReference type="Proteomes" id="UP001150062"/>
    </source>
</evidence>
<evidence type="ECO:0000259" key="3">
    <source>
        <dbReference type="PROSITE" id="PS50006"/>
    </source>
</evidence>
<evidence type="ECO:0000259" key="4">
    <source>
        <dbReference type="PROSITE" id="PS51232"/>
    </source>
</evidence>
<dbReference type="Pfam" id="PF00498">
    <property type="entry name" value="FHA"/>
    <property type="match status" value="1"/>
</dbReference>
<dbReference type="PANTHER" id="PTHR46345">
    <property type="entry name" value="INVERTED FORMIN-2"/>
    <property type="match status" value="1"/>
</dbReference>
<feature type="region of interest" description="Disordered" evidence="2">
    <location>
        <begin position="1229"/>
        <end position="1248"/>
    </location>
</feature>
<dbReference type="InterPro" id="IPR014768">
    <property type="entry name" value="GBD/FH3_dom"/>
</dbReference>
<dbReference type="SMART" id="SM00498">
    <property type="entry name" value="FH2"/>
    <property type="match status" value="1"/>
</dbReference>
<feature type="region of interest" description="Disordered" evidence="2">
    <location>
        <begin position="1"/>
        <end position="52"/>
    </location>
</feature>
<evidence type="ECO:0000313" key="6">
    <source>
        <dbReference type="EMBL" id="KAJ6235576.1"/>
    </source>
</evidence>
<dbReference type="InterPro" id="IPR042201">
    <property type="entry name" value="FH2_Formin_sf"/>
</dbReference>
<feature type="compositionally biased region" description="Pro residues" evidence="2">
    <location>
        <begin position="623"/>
        <end position="637"/>
    </location>
</feature>
<dbReference type="SMART" id="SM01139">
    <property type="entry name" value="Drf_FH3"/>
    <property type="match status" value="1"/>
</dbReference>
<feature type="compositionally biased region" description="Basic and acidic residues" evidence="2">
    <location>
        <begin position="573"/>
        <end position="582"/>
    </location>
</feature>
<dbReference type="InterPro" id="IPR010472">
    <property type="entry name" value="FH3_dom"/>
</dbReference>
<organism evidence="6 7">
    <name type="scientific">Anaeramoeba flamelloides</name>
    <dbReference type="NCBI Taxonomy" id="1746091"/>
    <lineage>
        <taxon>Eukaryota</taxon>
        <taxon>Metamonada</taxon>
        <taxon>Anaeramoebidae</taxon>
        <taxon>Anaeramoeba</taxon>
    </lineage>
</organism>
<dbReference type="Gene3D" id="1.20.58.2220">
    <property type="entry name" value="Formin, FH2 domain"/>
    <property type="match status" value="1"/>
</dbReference>
<feature type="coiled-coil region" evidence="1">
    <location>
        <begin position="520"/>
        <end position="547"/>
    </location>
</feature>
<dbReference type="Proteomes" id="UP001150062">
    <property type="component" value="Unassembled WGS sequence"/>
</dbReference>
<dbReference type="EMBL" id="JAOAOG010000257">
    <property type="protein sequence ID" value="KAJ6235576.1"/>
    <property type="molecule type" value="Genomic_DNA"/>
</dbReference>
<feature type="compositionally biased region" description="Polar residues" evidence="2">
    <location>
        <begin position="583"/>
        <end position="600"/>
    </location>
</feature>
<dbReference type="PROSITE" id="PS50006">
    <property type="entry name" value="FHA_DOMAIN"/>
    <property type="match status" value="1"/>
</dbReference>
<feature type="region of interest" description="Disordered" evidence="2">
    <location>
        <begin position="556"/>
        <end position="722"/>
    </location>
</feature>
<feature type="compositionally biased region" description="Basic residues" evidence="2">
    <location>
        <begin position="7"/>
        <end position="27"/>
    </location>
</feature>
<feature type="compositionally biased region" description="Low complexity" evidence="2">
    <location>
        <begin position="1153"/>
        <end position="1169"/>
    </location>
</feature>
<dbReference type="SMART" id="SM00240">
    <property type="entry name" value="FHA"/>
    <property type="match status" value="1"/>
</dbReference>
<keyword evidence="1" id="KW-0175">Coiled coil</keyword>
<dbReference type="Pfam" id="PF02181">
    <property type="entry name" value="FH2"/>
    <property type="match status" value="1"/>
</dbReference>
<dbReference type="InterPro" id="IPR008984">
    <property type="entry name" value="SMAD_FHA_dom_sf"/>
</dbReference>
<dbReference type="Pfam" id="PF06371">
    <property type="entry name" value="Drf_GBD"/>
    <property type="match status" value="1"/>
</dbReference>
<dbReference type="Pfam" id="PF06367">
    <property type="entry name" value="Drf_FH3"/>
    <property type="match status" value="1"/>
</dbReference>
<feature type="compositionally biased region" description="Basic and acidic residues" evidence="2">
    <location>
        <begin position="1287"/>
        <end position="1300"/>
    </location>
</feature>
<protein>
    <submittedName>
        <fullName evidence="6">Protein diaphanous</fullName>
    </submittedName>
</protein>
<dbReference type="Gene3D" id="1.10.238.150">
    <property type="entry name" value="Formin, FH3 diaphanous domain"/>
    <property type="match status" value="1"/>
</dbReference>
<gene>
    <name evidence="6" type="ORF">M0813_03723</name>
</gene>
<dbReference type="InterPro" id="IPR015425">
    <property type="entry name" value="FH2_Formin"/>
</dbReference>